<dbReference type="Proteomes" id="UP001497516">
    <property type="component" value="Chromosome 5"/>
</dbReference>
<evidence type="ECO:0000313" key="3">
    <source>
        <dbReference type="Proteomes" id="UP001497516"/>
    </source>
</evidence>
<proteinExistence type="predicted"/>
<gene>
    <name evidence="2" type="ORF">LTRI10_LOCUS27452</name>
</gene>
<name>A0AAV2EKL2_9ROSI</name>
<accession>A0AAV2EKL2</accession>
<organism evidence="2 3">
    <name type="scientific">Linum trigynum</name>
    <dbReference type="NCBI Taxonomy" id="586398"/>
    <lineage>
        <taxon>Eukaryota</taxon>
        <taxon>Viridiplantae</taxon>
        <taxon>Streptophyta</taxon>
        <taxon>Embryophyta</taxon>
        <taxon>Tracheophyta</taxon>
        <taxon>Spermatophyta</taxon>
        <taxon>Magnoliopsida</taxon>
        <taxon>eudicotyledons</taxon>
        <taxon>Gunneridae</taxon>
        <taxon>Pentapetalae</taxon>
        <taxon>rosids</taxon>
        <taxon>fabids</taxon>
        <taxon>Malpighiales</taxon>
        <taxon>Linaceae</taxon>
        <taxon>Linum</taxon>
    </lineage>
</organism>
<dbReference type="AlphaFoldDB" id="A0AAV2EKL2"/>
<reference evidence="2 3" key="1">
    <citation type="submission" date="2024-04" db="EMBL/GenBank/DDBJ databases">
        <authorList>
            <person name="Fracassetti M."/>
        </authorList>
    </citation>
    <scope>NUCLEOTIDE SEQUENCE [LARGE SCALE GENOMIC DNA]</scope>
</reference>
<evidence type="ECO:0000313" key="2">
    <source>
        <dbReference type="EMBL" id="CAL1386394.1"/>
    </source>
</evidence>
<dbReference type="EMBL" id="OZ034818">
    <property type="protein sequence ID" value="CAL1386394.1"/>
    <property type="molecule type" value="Genomic_DNA"/>
</dbReference>
<evidence type="ECO:0000256" key="1">
    <source>
        <dbReference type="SAM" id="MobiDB-lite"/>
    </source>
</evidence>
<sequence>MKSPGLSVLRFTPKKKKEKGRELLGTAGEANSRCRGTWKITTGQMLLQPLGWNPGRRPADRRREIREMRHWMTGRSEETGFWRKHG</sequence>
<feature type="region of interest" description="Disordered" evidence="1">
    <location>
        <begin position="1"/>
        <end position="28"/>
    </location>
</feature>
<keyword evidence="3" id="KW-1185">Reference proteome</keyword>
<protein>
    <submittedName>
        <fullName evidence="2">Uncharacterized protein</fullName>
    </submittedName>
</protein>